<organism evidence="2 3">
    <name type="scientific">Oldenlandia corymbosa var. corymbosa</name>
    <dbReference type="NCBI Taxonomy" id="529605"/>
    <lineage>
        <taxon>Eukaryota</taxon>
        <taxon>Viridiplantae</taxon>
        <taxon>Streptophyta</taxon>
        <taxon>Embryophyta</taxon>
        <taxon>Tracheophyta</taxon>
        <taxon>Spermatophyta</taxon>
        <taxon>Magnoliopsida</taxon>
        <taxon>eudicotyledons</taxon>
        <taxon>Gunneridae</taxon>
        <taxon>Pentapetalae</taxon>
        <taxon>asterids</taxon>
        <taxon>lamiids</taxon>
        <taxon>Gentianales</taxon>
        <taxon>Rubiaceae</taxon>
        <taxon>Rubioideae</taxon>
        <taxon>Spermacoceae</taxon>
        <taxon>Hedyotis-Oldenlandia complex</taxon>
        <taxon>Oldenlandia</taxon>
    </lineage>
</organism>
<dbReference type="Proteomes" id="UP001161247">
    <property type="component" value="Chromosome 4"/>
</dbReference>
<proteinExistence type="predicted"/>
<evidence type="ECO:0000313" key="3">
    <source>
        <dbReference type="Proteomes" id="UP001161247"/>
    </source>
</evidence>
<protein>
    <submittedName>
        <fullName evidence="2">OLC1v1001684C1</fullName>
    </submittedName>
</protein>
<dbReference type="AlphaFoldDB" id="A0AAV1D635"/>
<evidence type="ECO:0000313" key="2">
    <source>
        <dbReference type="EMBL" id="CAI9103235.1"/>
    </source>
</evidence>
<reference evidence="2" key="1">
    <citation type="submission" date="2023-03" db="EMBL/GenBank/DDBJ databases">
        <authorList>
            <person name="Julca I."/>
        </authorList>
    </citation>
    <scope>NUCLEOTIDE SEQUENCE</scope>
</reference>
<evidence type="ECO:0000256" key="1">
    <source>
        <dbReference type="SAM" id="MobiDB-lite"/>
    </source>
</evidence>
<gene>
    <name evidence="2" type="ORF">OLC1_LOCUS12447</name>
</gene>
<name>A0AAV1D635_OLDCO</name>
<sequence>MARRYFRDADLSVQDFFTEMEKILPNITSPVDLLNTSAGPSFIYNMPDNIGSPAEMPSGPDDVAVDQEHRDSLDSHPSSGDANGTTTSGTNTTESSRGFEDVEGLTTIYMDVLYPTPEVDVEVSIDLTPTDAPSTSRKKLDASVPYIHVTLPDPQFDPDNYPYYSVIGKVLVKPFFETRRGHLSTLEAALRHTIRAIYKTELEAAKKIIAGLGAEVSNLRQLNEDHEWYWEDHLKNAIKMDNLSNQRLVEVEANLRKQKRNNGQTTPDPEDFLPRTYYESVLSHLRKAYALVAIRWSRSSEKINSQRDYVDRLSSALQQVVSDFIELGGTFNPKTQWLDGCDAMKDMSVSPIAEAKKKIYEDDALFYGLGCAGDDDGGICVLGDEQGGAGLLRSWGGFGDEELKVCVDGVAAGGIFLALR</sequence>
<keyword evidence="3" id="KW-1185">Reference proteome</keyword>
<accession>A0AAV1D635</accession>
<feature type="compositionally biased region" description="Low complexity" evidence="1">
    <location>
        <begin position="78"/>
        <end position="96"/>
    </location>
</feature>
<dbReference type="EMBL" id="OX459121">
    <property type="protein sequence ID" value="CAI9103235.1"/>
    <property type="molecule type" value="Genomic_DNA"/>
</dbReference>
<feature type="region of interest" description="Disordered" evidence="1">
    <location>
        <begin position="46"/>
        <end position="100"/>
    </location>
</feature>